<evidence type="ECO:0000256" key="1">
    <source>
        <dbReference type="ARBA" id="ARBA00004442"/>
    </source>
</evidence>
<evidence type="ECO:0000256" key="2">
    <source>
        <dbReference type="ARBA" id="ARBA00022723"/>
    </source>
</evidence>
<dbReference type="PANTHER" id="PTHR30329:SF21">
    <property type="entry name" value="LIPOPROTEIN YIAD-RELATED"/>
    <property type="match status" value="1"/>
</dbReference>
<evidence type="ECO:0000256" key="4">
    <source>
        <dbReference type="ARBA" id="ARBA00023136"/>
    </source>
</evidence>
<dbReference type="PROSITE" id="PS01068">
    <property type="entry name" value="OMPA_1"/>
    <property type="match status" value="1"/>
</dbReference>
<dbReference type="SUPFAM" id="SSF49503">
    <property type="entry name" value="Cupredoxins"/>
    <property type="match status" value="1"/>
</dbReference>
<sequence length="319" mass="34845">MAELTNSAWCCGEPVQGLSARLAHGSHSVIGGHMRKSGFALIISFTTLLASTLAFAESATCRPPSDGQPLSLSGCQQGDTLVLREIHFETDSAQLRADSINFLNQLVYELRNNPTVKVEIQGHTDSVGSSLYNLTLSQNRAASVKSYLVGAGVNPAQLVPRGYGFNIPIADNATSQGRALNRRVEMKLVGTVVLAPEQRPAPLTEPLDVYISTFHAKPQVLTVPAGSRVKWTNYDEISHDITFNGVMGSRIWTSPWLGNTYTHTFEQPGEYHYRCSVHKDVNGKIVVKPRLDEVQVTMSPAYPGQTTSSYEARQSTKKL</sequence>
<evidence type="ECO:0000313" key="10">
    <source>
        <dbReference type="Proteomes" id="UP000765845"/>
    </source>
</evidence>
<comment type="caution">
    <text evidence="9">The sequence shown here is derived from an EMBL/GenBank/DDBJ whole genome shotgun (WGS) entry which is preliminary data.</text>
</comment>
<feature type="region of interest" description="Disordered" evidence="7">
    <location>
        <begin position="299"/>
        <end position="319"/>
    </location>
</feature>
<dbReference type="PRINTS" id="PR01023">
    <property type="entry name" value="NAFLGMOTY"/>
</dbReference>
<dbReference type="InterPro" id="IPR008972">
    <property type="entry name" value="Cupredoxin"/>
</dbReference>
<evidence type="ECO:0000259" key="8">
    <source>
        <dbReference type="PROSITE" id="PS51123"/>
    </source>
</evidence>
<dbReference type="Proteomes" id="UP000765845">
    <property type="component" value="Unassembled WGS sequence"/>
</dbReference>
<keyword evidence="4 6" id="KW-0472">Membrane</keyword>
<keyword evidence="3" id="KW-0186">Copper</keyword>
<dbReference type="InterPro" id="IPR006690">
    <property type="entry name" value="OMPA-like_CS"/>
</dbReference>
<gene>
    <name evidence="9" type="ORF">HCU74_18695</name>
</gene>
<keyword evidence="2" id="KW-0479">Metal-binding</keyword>
<comment type="subcellular location">
    <subcellularLocation>
        <location evidence="1">Cell outer membrane</location>
    </subcellularLocation>
</comment>
<reference evidence="9 10" key="1">
    <citation type="submission" date="2020-04" db="EMBL/GenBank/DDBJ databases">
        <authorList>
            <person name="Yoon J."/>
        </authorList>
    </citation>
    <scope>NUCLEOTIDE SEQUENCE [LARGE SCALE GENOMIC DNA]</scope>
    <source>
        <strain evidence="9 10">KMU-166</strain>
    </source>
</reference>
<dbReference type="RefSeq" id="WP_168451959.1">
    <property type="nucleotide sequence ID" value="NZ_JAAWWK010000008.1"/>
</dbReference>
<dbReference type="InterPro" id="IPR006665">
    <property type="entry name" value="OmpA-like"/>
</dbReference>
<dbReference type="PANTHER" id="PTHR30329">
    <property type="entry name" value="STATOR ELEMENT OF FLAGELLAR MOTOR COMPLEX"/>
    <property type="match status" value="1"/>
</dbReference>
<dbReference type="EMBL" id="JAAWWK010000008">
    <property type="protein sequence ID" value="NKI19440.1"/>
    <property type="molecule type" value="Genomic_DNA"/>
</dbReference>
<dbReference type="InterPro" id="IPR000923">
    <property type="entry name" value="BlueCu_1"/>
</dbReference>
<proteinExistence type="predicted"/>
<evidence type="ECO:0000256" key="3">
    <source>
        <dbReference type="ARBA" id="ARBA00023008"/>
    </source>
</evidence>
<dbReference type="InterPro" id="IPR006664">
    <property type="entry name" value="OMP_bac"/>
</dbReference>
<dbReference type="PROSITE" id="PS51123">
    <property type="entry name" value="OMPA_2"/>
    <property type="match status" value="1"/>
</dbReference>
<name>A0ABX1GKE9_9GAMM</name>
<dbReference type="InterPro" id="IPR036737">
    <property type="entry name" value="OmpA-like_sf"/>
</dbReference>
<organism evidence="9 10">
    <name type="scientific">Spongiibacter thalassae</name>
    <dbReference type="NCBI Taxonomy" id="2721624"/>
    <lineage>
        <taxon>Bacteria</taxon>
        <taxon>Pseudomonadati</taxon>
        <taxon>Pseudomonadota</taxon>
        <taxon>Gammaproteobacteria</taxon>
        <taxon>Cellvibrionales</taxon>
        <taxon>Spongiibacteraceae</taxon>
        <taxon>Spongiibacter</taxon>
    </lineage>
</organism>
<keyword evidence="5" id="KW-0998">Cell outer membrane</keyword>
<dbReference type="CDD" id="cd07185">
    <property type="entry name" value="OmpA_C-like"/>
    <property type="match status" value="1"/>
</dbReference>
<evidence type="ECO:0000256" key="5">
    <source>
        <dbReference type="ARBA" id="ARBA00023237"/>
    </source>
</evidence>
<dbReference type="SUPFAM" id="SSF103088">
    <property type="entry name" value="OmpA-like"/>
    <property type="match status" value="1"/>
</dbReference>
<dbReference type="Pfam" id="PF00127">
    <property type="entry name" value="Copper-bind"/>
    <property type="match status" value="1"/>
</dbReference>
<accession>A0ABX1GKE9</accession>
<keyword evidence="10" id="KW-1185">Reference proteome</keyword>
<dbReference type="Pfam" id="PF00691">
    <property type="entry name" value="OmpA"/>
    <property type="match status" value="1"/>
</dbReference>
<feature type="domain" description="OmpA-like" evidence="8">
    <location>
        <begin position="75"/>
        <end position="192"/>
    </location>
</feature>
<evidence type="ECO:0000313" key="9">
    <source>
        <dbReference type="EMBL" id="NKI19440.1"/>
    </source>
</evidence>
<protein>
    <submittedName>
        <fullName evidence="9">OmpA family protein</fullName>
    </submittedName>
</protein>
<dbReference type="Gene3D" id="3.30.1330.60">
    <property type="entry name" value="OmpA-like domain"/>
    <property type="match status" value="1"/>
</dbReference>
<dbReference type="InterPro" id="IPR050330">
    <property type="entry name" value="Bact_OuterMem_StrucFunc"/>
</dbReference>
<evidence type="ECO:0000256" key="6">
    <source>
        <dbReference type="PROSITE-ProRule" id="PRU00473"/>
    </source>
</evidence>
<evidence type="ECO:0000256" key="7">
    <source>
        <dbReference type="SAM" id="MobiDB-lite"/>
    </source>
</evidence>
<dbReference type="PRINTS" id="PR01021">
    <property type="entry name" value="OMPADOMAIN"/>
</dbReference>
<feature type="compositionally biased region" description="Polar residues" evidence="7">
    <location>
        <begin position="304"/>
        <end position="313"/>
    </location>
</feature>
<dbReference type="Gene3D" id="2.60.40.420">
    <property type="entry name" value="Cupredoxins - blue copper proteins"/>
    <property type="match status" value="1"/>
</dbReference>